<dbReference type="GO" id="GO:0043565">
    <property type="term" value="F:sequence-specific DNA binding"/>
    <property type="evidence" value="ECO:0007669"/>
    <property type="project" value="InterPro"/>
</dbReference>
<evidence type="ECO:0000256" key="3">
    <source>
        <dbReference type="ARBA" id="ARBA00023163"/>
    </source>
</evidence>
<sequence length="293" mass="33440">MTHNTGIRSMQTDASPAAFPAFSSLFGLHWQVNEYTYWEKKQEFLLDTDTYPSWCLFAVENGSFSYEIGETSGVASSGVLVLCPPHVPFSRTMTAPGLSFHYARLDLIRRCPVSESEETDSRPAIPVSITPGDRRRLFDSFAKWKTISPLPIAERQKLLSHYWNDIWTSWCLELLSAPNPRSLQPPQDELMNRAAKLLEQHCSQPYGVKELAHELGLSSVQLIRRFRCAYRLTPGDYLTSLRMERACRMLRETRMTVDQIAAVCGYATGHYLSRLFAARIGVAPSEYRKRHRV</sequence>
<reference evidence="5" key="1">
    <citation type="submission" date="2020-09" db="EMBL/GenBank/DDBJ databases">
        <title>A novel bacterium of genus Paenibacillus, isolated from South China Sea.</title>
        <authorList>
            <person name="Huang H."/>
            <person name="Mo K."/>
            <person name="Hu Y."/>
        </authorList>
    </citation>
    <scope>NUCLEOTIDE SEQUENCE</scope>
    <source>
        <strain evidence="5">IB182363</strain>
    </source>
</reference>
<name>A0A927CCB6_9BACL</name>
<dbReference type="InterPro" id="IPR018060">
    <property type="entry name" value="HTH_AraC"/>
</dbReference>
<comment type="caution">
    <text evidence="5">The sequence shown here is derived from an EMBL/GenBank/DDBJ whole genome shotgun (WGS) entry which is preliminary data.</text>
</comment>
<evidence type="ECO:0000313" key="5">
    <source>
        <dbReference type="EMBL" id="MBD2864834.1"/>
    </source>
</evidence>
<evidence type="ECO:0000259" key="4">
    <source>
        <dbReference type="PROSITE" id="PS01124"/>
    </source>
</evidence>
<dbReference type="InterPro" id="IPR009057">
    <property type="entry name" value="Homeodomain-like_sf"/>
</dbReference>
<dbReference type="SMART" id="SM00342">
    <property type="entry name" value="HTH_ARAC"/>
    <property type="match status" value="1"/>
</dbReference>
<keyword evidence="2" id="KW-0238">DNA-binding</keyword>
<organism evidence="5 6">
    <name type="scientific">Paenibacillus oceani</name>
    <dbReference type="NCBI Taxonomy" id="2772510"/>
    <lineage>
        <taxon>Bacteria</taxon>
        <taxon>Bacillati</taxon>
        <taxon>Bacillota</taxon>
        <taxon>Bacilli</taxon>
        <taxon>Bacillales</taxon>
        <taxon>Paenibacillaceae</taxon>
        <taxon>Paenibacillus</taxon>
    </lineage>
</organism>
<proteinExistence type="predicted"/>
<dbReference type="Proteomes" id="UP000639396">
    <property type="component" value="Unassembled WGS sequence"/>
</dbReference>
<dbReference type="PANTHER" id="PTHR43280:SF2">
    <property type="entry name" value="HTH-TYPE TRANSCRIPTIONAL REGULATOR EXSA"/>
    <property type="match status" value="1"/>
</dbReference>
<evidence type="ECO:0000313" key="6">
    <source>
        <dbReference type="Proteomes" id="UP000639396"/>
    </source>
</evidence>
<dbReference type="EMBL" id="JACXJA010000034">
    <property type="protein sequence ID" value="MBD2864834.1"/>
    <property type="molecule type" value="Genomic_DNA"/>
</dbReference>
<feature type="domain" description="HTH araC/xylS-type" evidence="4">
    <location>
        <begin position="192"/>
        <end position="290"/>
    </location>
</feature>
<dbReference type="InterPro" id="IPR018062">
    <property type="entry name" value="HTH_AraC-typ_CS"/>
</dbReference>
<dbReference type="PROSITE" id="PS01124">
    <property type="entry name" value="HTH_ARAC_FAMILY_2"/>
    <property type="match status" value="1"/>
</dbReference>
<accession>A0A927CCB6</accession>
<dbReference type="AlphaFoldDB" id="A0A927CCB6"/>
<dbReference type="GO" id="GO:0003700">
    <property type="term" value="F:DNA-binding transcription factor activity"/>
    <property type="evidence" value="ECO:0007669"/>
    <property type="project" value="InterPro"/>
</dbReference>
<keyword evidence="6" id="KW-1185">Reference proteome</keyword>
<dbReference type="PROSITE" id="PS00041">
    <property type="entry name" value="HTH_ARAC_FAMILY_1"/>
    <property type="match status" value="1"/>
</dbReference>
<dbReference type="PANTHER" id="PTHR43280">
    <property type="entry name" value="ARAC-FAMILY TRANSCRIPTIONAL REGULATOR"/>
    <property type="match status" value="1"/>
</dbReference>
<dbReference type="RefSeq" id="WP_190930455.1">
    <property type="nucleotide sequence ID" value="NZ_JACXJA010000034.1"/>
</dbReference>
<dbReference type="Pfam" id="PF12833">
    <property type="entry name" value="HTH_18"/>
    <property type="match status" value="1"/>
</dbReference>
<gene>
    <name evidence="5" type="ORF">IDH45_22925</name>
</gene>
<dbReference type="SUPFAM" id="SSF46689">
    <property type="entry name" value="Homeodomain-like"/>
    <property type="match status" value="2"/>
</dbReference>
<protein>
    <submittedName>
        <fullName evidence="5">Helix-turn-helix transcriptional regulator</fullName>
    </submittedName>
</protein>
<evidence type="ECO:0000256" key="2">
    <source>
        <dbReference type="ARBA" id="ARBA00023125"/>
    </source>
</evidence>
<keyword evidence="1" id="KW-0805">Transcription regulation</keyword>
<keyword evidence="3" id="KW-0804">Transcription</keyword>
<dbReference type="Gene3D" id="1.10.10.60">
    <property type="entry name" value="Homeodomain-like"/>
    <property type="match status" value="2"/>
</dbReference>
<evidence type="ECO:0000256" key="1">
    <source>
        <dbReference type="ARBA" id="ARBA00023015"/>
    </source>
</evidence>